<evidence type="ECO:0000313" key="5">
    <source>
        <dbReference type="Proteomes" id="UP001589619"/>
    </source>
</evidence>
<dbReference type="InterPro" id="IPR024535">
    <property type="entry name" value="RHGA/B-epi-like_pectate_lyase"/>
</dbReference>
<dbReference type="Proteomes" id="UP001589619">
    <property type="component" value="Unassembled WGS sequence"/>
</dbReference>
<organism evidence="4 5">
    <name type="scientific">Paenibacillus hodogayensis</name>
    <dbReference type="NCBI Taxonomy" id="279208"/>
    <lineage>
        <taxon>Bacteria</taxon>
        <taxon>Bacillati</taxon>
        <taxon>Bacillota</taxon>
        <taxon>Bacilli</taxon>
        <taxon>Bacillales</taxon>
        <taxon>Paenibacillaceae</taxon>
        <taxon>Paenibacillus</taxon>
    </lineage>
</organism>
<dbReference type="Pfam" id="PF12708">
    <property type="entry name" value="Pect-lyase_RHGA_epim"/>
    <property type="match status" value="1"/>
</dbReference>
<dbReference type="Pfam" id="PF13229">
    <property type="entry name" value="Beta_helix"/>
    <property type="match status" value="1"/>
</dbReference>
<name>A0ABV5W350_9BACL</name>
<dbReference type="RefSeq" id="WP_344909097.1">
    <property type="nucleotide sequence ID" value="NZ_BAAAYO010000007.1"/>
</dbReference>
<dbReference type="SMART" id="SM00710">
    <property type="entry name" value="PbH1"/>
    <property type="match status" value="9"/>
</dbReference>
<evidence type="ECO:0000313" key="4">
    <source>
        <dbReference type="EMBL" id="MFB9754960.1"/>
    </source>
</evidence>
<feature type="domain" description="Rhamnogalacturonase A/B/Epimerase-like pectate lyase" evidence="2">
    <location>
        <begin position="120"/>
        <end position="163"/>
    </location>
</feature>
<keyword evidence="5" id="KW-1185">Reference proteome</keyword>
<evidence type="ECO:0000259" key="3">
    <source>
        <dbReference type="Pfam" id="PF13229"/>
    </source>
</evidence>
<evidence type="ECO:0000259" key="2">
    <source>
        <dbReference type="Pfam" id="PF12708"/>
    </source>
</evidence>
<protein>
    <submittedName>
        <fullName evidence="4">Right-handed parallel beta-helix repeat-containing protein</fullName>
    </submittedName>
</protein>
<dbReference type="Gene3D" id="2.160.20.10">
    <property type="entry name" value="Single-stranded right-handed beta-helix, Pectin lyase-like"/>
    <property type="match status" value="1"/>
</dbReference>
<dbReference type="InterPro" id="IPR007742">
    <property type="entry name" value="NosD_dom"/>
</dbReference>
<dbReference type="Pfam" id="PF05048">
    <property type="entry name" value="NosD"/>
    <property type="match status" value="1"/>
</dbReference>
<accession>A0ABV5W350</accession>
<evidence type="ECO:0000259" key="1">
    <source>
        <dbReference type="Pfam" id="PF05048"/>
    </source>
</evidence>
<dbReference type="PROSITE" id="PS51318">
    <property type="entry name" value="TAT"/>
    <property type="match status" value="1"/>
</dbReference>
<comment type="caution">
    <text evidence="4">The sequence shown here is derived from an EMBL/GenBank/DDBJ whole genome shotgun (WGS) entry which is preliminary data.</text>
</comment>
<proteinExistence type="predicted"/>
<dbReference type="InterPro" id="IPR006626">
    <property type="entry name" value="PbH1"/>
</dbReference>
<dbReference type="InterPro" id="IPR039448">
    <property type="entry name" value="Beta_helix"/>
</dbReference>
<sequence>MFDERQISRRKLLAAIGMTGAAAAMYGSSIGKADGTGNSVLPSVYGPSHLLSEPSLATTIAELRAETNPLADVVYYVIDAGQEGPFLYDAADTTSVDNTGTVIVSALGARFKRIREPGYVDVKWFGAKGDGVTDDTEAINRAIGNGGVTVHIPPGTYVINADAASSGQLNAGIQAKDDTSIVISPNAVLKAKPSASPRYTIINIFGKRNVTVEGGGKIVGERNEHTGTSGEWGYGIAIGGSEQVLVRDIRISDCWGDGAVLVYYQVKTNVARSVTFHNVRCDNNRRQGVSVVAADGVLFSDCYFGNTNGTLPQAGIDIEPDTGTAVSGVAIASCLFDNNAGGNLILNGMNGPIKQIVVASSRFRGLVGGISSQQASDVRISGNWIDTPARSIHIYKSTNHIIEGNQIQNSTDRGMDVRFSSSIAMANNHFYNIQSNSLRLSQSNYCLFEGNVIDECGKTTNSCDLIVTSSSSYNSIQGNMVRNRLKHAGAAVSGTGNTIVLAAGASTVSGEYNGMLITITGGTGIGQKRSIAAYNGANKTATCSTNWTIVPDTTSQYEIRYGSTNAIFVTSPAETYNTIHGNQLLFGTTLPDSSGINDLGAGTSIQNNVAFATL</sequence>
<feature type="domain" description="Periplasmic copper-binding protein NosD beta helix" evidence="1">
    <location>
        <begin position="354"/>
        <end position="485"/>
    </location>
</feature>
<dbReference type="InterPro" id="IPR006311">
    <property type="entry name" value="TAT_signal"/>
</dbReference>
<gene>
    <name evidence="4" type="ORF">ACFFNY_25585</name>
</gene>
<dbReference type="EMBL" id="JBHMAG010000017">
    <property type="protein sequence ID" value="MFB9754960.1"/>
    <property type="molecule type" value="Genomic_DNA"/>
</dbReference>
<dbReference type="InterPro" id="IPR011050">
    <property type="entry name" value="Pectin_lyase_fold/virulence"/>
</dbReference>
<dbReference type="SUPFAM" id="SSF51126">
    <property type="entry name" value="Pectin lyase-like"/>
    <property type="match status" value="2"/>
</dbReference>
<dbReference type="InterPro" id="IPR012334">
    <property type="entry name" value="Pectin_lyas_fold"/>
</dbReference>
<reference evidence="4 5" key="1">
    <citation type="submission" date="2024-09" db="EMBL/GenBank/DDBJ databases">
        <authorList>
            <person name="Sun Q."/>
            <person name="Mori K."/>
        </authorList>
    </citation>
    <scope>NUCLEOTIDE SEQUENCE [LARGE SCALE GENOMIC DNA]</scope>
    <source>
        <strain evidence="4 5">JCM 12520</strain>
    </source>
</reference>
<feature type="domain" description="Right handed beta helix" evidence="3">
    <location>
        <begin position="208"/>
        <end position="350"/>
    </location>
</feature>